<dbReference type="InterPro" id="IPR003961">
    <property type="entry name" value="FN3_dom"/>
</dbReference>
<feature type="region of interest" description="Disordered" evidence="1">
    <location>
        <begin position="473"/>
        <end position="492"/>
    </location>
</feature>
<reference evidence="4" key="1">
    <citation type="submission" date="2016-11" db="UniProtKB">
        <authorList>
            <consortium name="WormBaseParasite"/>
        </authorList>
    </citation>
    <scope>IDENTIFICATION</scope>
</reference>
<keyword evidence="3" id="KW-1185">Reference proteome</keyword>
<evidence type="ECO:0000259" key="2">
    <source>
        <dbReference type="SMART" id="SM00060"/>
    </source>
</evidence>
<feature type="compositionally biased region" description="Polar residues" evidence="1">
    <location>
        <begin position="134"/>
        <end position="144"/>
    </location>
</feature>
<feature type="compositionally biased region" description="Polar residues" evidence="1">
    <location>
        <begin position="481"/>
        <end position="491"/>
    </location>
</feature>
<feature type="domain" description="Fibronectin type-III" evidence="2">
    <location>
        <begin position="407"/>
        <end position="518"/>
    </location>
</feature>
<dbReference type="SMART" id="SM00060">
    <property type="entry name" value="FN3"/>
    <property type="match status" value="2"/>
</dbReference>
<evidence type="ECO:0000313" key="4">
    <source>
        <dbReference type="WBParaSite" id="snap_masked-unitig_44716-processed-gene-0.1-mRNA-1"/>
    </source>
</evidence>
<dbReference type="InterPro" id="IPR036116">
    <property type="entry name" value="FN3_sf"/>
</dbReference>
<dbReference type="WBParaSite" id="snap_masked-unitig_44716-processed-gene-0.1-mRNA-1">
    <property type="protein sequence ID" value="snap_masked-unitig_44716-processed-gene-0.1-mRNA-1"/>
    <property type="gene ID" value="snap_masked-unitig_44716-processed-gene-0.1"/>
</dbReference>
<feature type="compositionally biased region" description="Low complexity" evidence="1">
    <location>
        <begin position="89"/>
        <end position="99"/>
    </location>
</feature>
<evidence type="ECO:0000256" key="1">
    <source>
        <dbReference type="SAM" id="MobiDB-lite"/>
    </source>
</evidence>
<name>A0A1I8JQJ7_9PLAT</name>
<organism evidence="3 4">
    <name type="scientific">Macrostomum lignano</name>
    <dbReference type="NCBI Taxonomy" id="282301"/>
    <lineage>
        <taxon>Eukaryota</taxon>
        <taxon>Metazoa</taxon>
        <taxon>Spiralia</taxon>
        <taxon>Lophotrochozoa</taxon>
        <taxon>Platyhelminthes</taxon>
        <taxon>Rhabditophora</taxon>
        <taxon>Macrostomorpha</taxon>
        <taxon>Macrostomida</taxon>
        <taxon>Macrostomidae</taxon>
        <taxon>Macrostomum</taxon>
    </lineage>
</organism>
<feature type="domain" description="Fibronectin type-III" evidence="2">
    <location>
        <begin position="183"/>
        <end position="252"/>
    </location>
</feature>
<evidence type="ECO:0000313" key="3">
    <source>
        <dbReference type="Proteomes" id="UP000095280"/>
    </source>
</evidence>
<dbReference type="AlphaFoldDB" id="A0A1I8JQJ7"/>
<protein>
    <submittedName>
        <fullName evidence="4">Fibronectin type-III domain-containing protein</fullName>
    </submittedName>
</protein>
<dbReference type="SUPFAM" id="SSF49265">
    <property type="entry name" value="Fibronectin type III"/>
    <property type="match status" value="2"/>
</dbReference>
<dbReference type="Gene3D" id="2.60.40.10">
    <property type="entry name" value="Immunoglobulins"/>
    <property type="match status" value="1"/>
</dbReference>
<accession>A0A1I8JQJ7</accession>
<dbReference type="Proteomes" id="UP000095280">
    <property type="component" value="Unplaced"/>
</dbReference>
<sequence length="545" mass="59781">GPSAWLLSFRTSPAQPAAPALPPELIGRPGANWLALEAEYQEVYRGPLLLAPPLRRPVPRQLPIGFARCRRQRPRPGRLLSHCCHSNQRPAAAANNARAAPERPRPPKRLRLRNSAGAGPHTWKRARLSATLCRPSSANSTPPIGSQPAGRTRSVSEPVPVPDCPEAERVAQCHHTGALQDRREPPRLPRAPRNGEMRLAWSEPTMRQAACQAPKQYYNSIQFNSAPPLLKLIRSGANYIVTVRAANAAGFGPWSNACALSAARRCLRLHRPPSRVGQSRLVHRIPMSRFGMPRLMMMQLSSHNAGLRELVDADLPRVSALRRSSSTLSSSGAVTDYRLECRVETGDGEAEEQEFRLLYSGELLSYKRLKICKRRQLIVFVYRRTNISGAGEFSPATIVTTPGCSPPGPVESLRQTSAQTSSVTVAWQPTAERTERVGADRNELTLHQLQTRLPLQYSSSACQFRRMRWKCPQPQGEDSAPSGQQVYQGTGTAPAWAASPELTAYEFRIRALNPAGPGPYGPTAQPARFTHRQVAAAAAAATARL</sequence>
<dbReference type="InterPro" id="IPR013783">
    <property type="entry name" value="Ig-like_fold"/>
</dbReference>
<proteinExistence type="predicted"/>
<feature type="region of interest" description="Disordered" evidence="1">
    <location>
        <begin position="88"/>
        <end position="159"/>
    </location>
</feature>